<feature type="transmembrane region" description="Helical" evidence="1">
    <location>
        <begin position="24"/>
        <end position="46"/>
    </location>
</feature>
<protein>
    <recommendedName>
        <fullName evidence="4">Glycosyltransferase RgtA/B/C/D-like domain-containing protein</fullName>
    </recommendedName>
</protein>
<evidence type="ECO:0000313" key="2">
    <source>
        <dbReference type="EMBL" id="MBW4543446.1"/>
    </source>
</evidence>
<feature type="transmembrane region" description="Helical" evidence="1">
    <location>
        <begin position="414"/>
        <end position="432"/>
    </location>
</feature>
<feature type="transmembrane region" description="Helical" evidence="1">
    <location>
        <begin position="242"/>
        <end position="269"/>
    </location>
</feature>
<name>A0A951PHI5_9CYAN</name>
<organism evidence="2 3">
    <name type="scientific">Symplocastrum torsivum CPER-KK1</name>
    <dbReference type="NCBI Taxonomy" id="450513"/>
    <lineage>
        <taxon>Bacteria</taxon>
        <taxon>Bacillati</taxon>
        <taxon>Cyanobacteriota</taxon>
        <taxon>Cyanophyceae</taxon>
        <taxon>Oscillatoriophycideae</taxon>
        <taxon>Oscillatoriales</taxon>
        <taxon>Microcoleaceae</taxon>
        <taxon>Symplocastrum</taxon>
    </lineage>
</organism>
<evidence type="ECO:0000313" key="3">
    <source>
        <dbReference type="Proteomes" id="UP000753908"/>
    </source>
</evidence>
<reference evidence="2" key="2">
    <citation type="journal article" date="2022" name="Microbiol. Resour. Announc.">
        <title>Metagenome Sequencing to Explore Phylogenomics of Terrestrial Cyanobacteria.</title>
        <authorList>
            <person name="Ward R.D."/>
            <person name="Stajich J.E."/>
            <person name="Johansen J.R."/>
            <person name="Huntemann M."/>
            <person name="Clum A."/>
            <person name="Foster B."/>
            <person name="Foster B."/>
            <person name="Roux S."/>
            <person name="Palaniappan K."/>
            <person name="Varghese N."/>
            <person name="Mukherjee S."/>
            <person name="Reddy T.B.K."/>
            <person name="Daum C."/>
            <person name="Copeland A."/>
            <person name="Chen I.A."/>
            <person name="Ivanova N.N."/>
            <person name="Kyrpides N.C."/>
            <person name="Shapiro N."/>
            <person name="Eloe-Fadrosh E.A."/>
            <person name="Pietrasiak N."/>
        </authorList>
    </citation>
    <scope>NUCLEOTIDE SEQUENCE</scope>
    <source>
        <strain evidence="2">CPER-KK1</strain>
    </source>
</reference>
<dbReference type="EMBL" id="JAHHIF010000003">
    <property type="protein sequence ID" value="MBW4543446.1"/>
    <property type="molecule type" value="Genomic_DNA"/>
</dbReference>
<feature type="transmembrane region" description="Helical" evidence="1">
    <location>
        <begin position="306"/>
        <end position="325"/>
    </location>
</feature>
<evidence type="ECO:0008006" key="4">
    <source>
        <dbReference type="Google" id="ProtNLM"/>
    </source>
</evidence>
<reference evidence="2" key="1">
    <citation type="submission" date="2021-05" db="EMBL/GenBank/DDBJ databases">
        <authorList>
            <person name="Pietrasiak N."/>
            <person name="Ward R."/>
            <person name="Stajich J.E."/>
            <person name="Kurbessoian T."/>
        </authorList>
    </citation>
    <scope>NUCLEOTIDE SEQUENCE</scope>
    <source>
        <strain evidence="2">CPER-KK1</strain>
    </source>
</reference>
<sequence>MQHIKTLSANWLAHRSKKWGVRSLYIVISLAISLLVYAAVLILGVPKEIGEVARSGFTTAVVAFILLLYPAYRWSGWTGTLASLSLTLLLFALPLTALWNSGMSDGYLIGGLLPWSDASGYYWEARRLLEGQNFSEWGSRRPLFPALLAPLLGLTNQNLQLTLAILVAITAIACFLAAREVQRSHGTAAGVMVITILFLFYRLTIGQVMTENLGLALGAVGFALLWRGAWQKQIKYCVCSIFLLTLALNARAGAFFILPVLILWGAWSFRGTTRFSWRFLLGGTSAVLLGFLLNSILNKIIGAPDAIAFSNFSYTLYGLIVGGNWTQVLKNYPELSSLSDSEAARRIYALAFDALRANPLALVTGCLRAWDHFLFKDYVFSFISNLKGNFLLQLLSVTALFLCYRQRQEPHNSLLIAATIGILLSVPFAPPWDGGIRIYAATLPFFSVLPALGFEALARGIKSPEPFDTSIQDNSPLFLISFSSILAIFIFVAPVTTKVFSHVPQFSTLSCPEATEAVYLRIISGSSINLMADNSLPTTHLPNVRLSDFKEGLTNLAENGYPELAKELASLGSSTTIMNAFDLNSFGAIWLIADSNKMPKEKRIVGMCGKFSEANGLFYAKD</sequence>
<gene>
    <name evidence="2" type="ORF">KME25_03200</name>
</gene>
<feature type="transmembrane region" description="Helical" evidence="1">
    <location>
        <begin position="438"/>
        <end position="457"/>
    </location>
</feature>
<feature type="transmembrane region" description="Helical" evidence="1">
    <location>
        <begin position="159"/>
        <end position="178"/>
    </location>
</feature>
<comment type="caution">
    <text evidence="2">The sequence shown here is derived from an EMBL/GenBank/DDBJ whole genome shotgun (WGS) entry which is preliminary data.</text>
</comment>
<feature type="transmembrane region" description="Helical" evidence="1">
    <location>
        <begin position="275"/>
        <end position="294"/>
    </location>
</feature>
<feature type="transmembrane region" description="Helical" evidence="1">
    <location>
        <begin position="378"/>
        <end position="402"/>
    </location>
</feature>
<feature type="transmembrane region" description="Helical" evidence="1">
    <location>
        <begin position="81"/>
        <end position="99"/>
    </location>
</feature>
<feature type="transmembrane region" description="Helical" evidence="1">
    <location>
        <begin position="52"/>
        <end position="69"/>
    </location>
</feature>
<evidence type="ECO:0000256" key="1">
    <source>
        <dbReference type="SAM" id="Phobius"/>
    </source>
</evidence>
<dbReference type="AlphaFoldDB" id="A0A951PHI5"/>
<keyword evidence="1" id="KW-0812">Transmembrane</keyword>
<proteinExistence type="predicted"/>
<accession>A0A951PHI5</accession>
<keyword evidence="1" id="KW-1133">Transmembrane helix</keyword>
<dbReference type="Proteomes" id="UP000753908">
    <property type="component" value="Unassembled WGS sequence"/>
</dbReference>
<feature type="transmembrane region" description="Helical" evidence="1">
    <location>
        <begin position="477"/>
        <end position="495"/>
    </location>
</feature>
<feature type="transmembrane region" description="Helical" evidence="1">
    <location>
        <begin position="185"/>
        <end position="201"/>
    </location>
</feature>
<keyword evidence="1" id="KW-0472">Membrane</keyword>
<feature type="transmembrane region" description="Helical" evidence="1">
    <location>
        <begin position="213"/>
        <end position="230"/>
    </location>
</feature>